<accession>A0AAV1U9K8</accession>
<name>A0AAV1U9K8_9STRA</name>
<dbReference type="PANTHER" id="PTHR24349">
    <property type="entry name" value="SERINE/THREONINE-PROTEIN KINASE"/>
    <property type="match status" value="1"/>
</dbReference>
<evidence type="ECO:0000256" key="7">
    <source>
        <dbReference type="SAM" id="SignalP"/>
    </source>
</evidence>
<feature type="domain" description="Protein kinase" evidence="8">
    <location>
        <begin position="43"/>
        <end position="331"/>
    </location>
</feature>
<feature type="compositionally biased region" description="Low complexity" evidence="6">
    <location>
        <begin position="34"/>
        <end position="47"/>
    </location>
</feature>
<dbReference type="EMBL" id="CAKLBY020000169">
    <property type="protein sequence ID" value="CAK7930821.1"/>
    <property type="molecule type" value="Genomic_DNA"/>
</dbReference>
<feature type="region of interest" description="Disordered" evidence="6">
    <location>
        <begin position="28"/>
        <end position="55"/>
    </location>
</feature>
<evidence type="ECO:0000256" key="2">
    <source>
        <dbReference type="ARBA" id="ARBA00022679"/>
    </source>
</evidence>
<evidence type="ECO:0000256" key="3">
    <source>
        <dbReference type="ARBA" id="ARBA00022741"/>
    </source>
</evidence>
<evidence type="ECO:0000256" key="6">
    <source>
        <dbReference type="SAM" id="MobiDB-lite"/>
    </source>
</evidence>
<dbReference type="Proteomes" id="UP001162060">
    <property type="component" value="Unassembled WGS sequence"/>
</dbReference>
<proteinExistence type="predicted"/>
<keyword evidence="3" id="KW-0547">Nucleotide-binding</keyword>
<dbReference type="GO" id="GO:0005524">
    <property type="term" value="F:ATP binding"/>
    <property type="evidence" value="ECO:0007669"/>
    <property type="project" value="UniProtKB-KW"/>
</dbReference>
<dbReference type="AlphaFoldDB" id="A0AAV1U9K8"/>
<evidence type="ECO:0000256" key="5">
    <source>
        <dbReference type="ARBA" id="ARBA00022840"/>
    </source>
</evidence>
<keyword evidence="1" id="KW-0723">Serine/threonine-protein kinase</keyword>
<feature type="signal peptide" evidence="7">
    <location>
        <begin position="1"/>
        <end position="15"/>
    </location>
</feature>
<dbReference type="InterPro" id="IPR000719">
    <property type="entry name" value="Prot_kinase_dom"/>
</dbReference>
<protein>
    <recommendedName>
        <fullName evidence="8">Protein kinase domain-containing protein</fullName>
    </recommendedName>
</protein>
<keyword evidence="2" id="KW-0808">Transferase</keyword>
<dbReference type="Pfam" id="PF00069">
    <property type="entry name" value="Pkinase"/>
    <property type="match status" value="2"/>
</dbReference>
<dbReference type="Gene3D" id="3.30.200.20">
    <property type="entry name" value="Phosphorylase Kinase, domain 1"/>
    <property type="match status" value="1"/>
</dbReference>
<keyword evidence="4" id="KW-0418">Kinase</keyword>
<keyword evidence="5" id="KW-0067">ATP-binding</keyword>
<dbReference type="InterPro" id="IPR050205">
    <property type="entry name" value="CDPK_Ser/Thr_kinases"/>
</dbReference>
<organism evidence="9 10">
    <name type="scientific">Peronospora matthiolae</name>
    <dbReference type="NCBI Taxonomy" id="2874970"/>
    <lineage>
        <taxon>Eukaryota</taxon>
        <taxon>Sar</taxon>
        <taxon>Stramenopiles</taxon>
        <taxon>Oomycota</taxon>
        <taxon>Peronosporomycetes</taxon>
        <taxon>Peronosporales</taxon>
        <taxon>Peronosporaceae</taxon>
        <taxon>Peronospora</taxon>
    </lineage>
</organism>
<comment type="caution">
    <text evidence="9">The sequence shown here is derived from an EMBL/GenBank/DDBJ whole genome shotgun (WGS) entry which is preliminary data.</text>
</comment>
<feature type="region of interest" description="Disordered" evidence="6">
    <location>
        <begin position="364"/>
        <end position="434"/>
    </location>
</feature>
<feature type="compositionally biased region" description="Polar residues" evidence="6">
    <location>
        <begin position="376"/>
        <end position="385"/>
    </location>
</feature>
<dbReference type="InterPro" id="IPR011009">
    <property type="entry name" value="Kinase-like_dom_sf"/>
</dbReference>
<dbReference type="SUPFAM" id="SSF56112">
    <property type="entry name" value="Protein kinase-like (PK-like)"/>
    <property type="match status" value="1"/>
</dbReference>
<dbReference type="GO" id="GO:0004674">
    <property type="term" value="F:protein serine/threonine kinase activity"/>
    <property type="evidence" value="ECO:0007669"/>
    <property type="project" value="UniProtKB-KW"/>
</dbReference>
<evidence type="ECO:0000259" key="8">
    <source>
        <dbReference type="PROSITE" id="PS50011"/>
    </source>
</evidence>
<keyword evidence="7" id="KW-0732">Signal</keyword>
<dbReference type="SMART" id="SM00220">
    <property type="entry name" value="S_TKc"/>
    <property type="match status" value="1"/>
</dbReference>
<reference evidence="9" key="1">
    <citation type="submission" date="2024-01" db="EMBL/GenBank/DDBJ databases">
        <authorList>
            <person name="Webb A."/>
        </authorList>
    </citation>
    <scope>NUCLEOTIDE SEQUENCE</scope>
    <source>
        <strain evidence="9">Pm1</strain>
    </source>
</reference>
<gene>
    <name evidence="9" type="ORF">PM001_LOCUS15971</name>
</gene>
<evidence type="ECO:0000256" key="4">
    <source>
        <dbReference type="ARBA" id="ARBA00022777"/>
    </source>
</evidence>
<dbReference type="Gene3D" id="1.10.510.10">
    <property type="entry name" value="Transferase(Phosphotransferase) domain 1"/>
    <property type="match status" value="1"/>
</dbReference>
<sequence>MWWWWWLSRCTFCSCRLSDVALSAPTDVERHVRSPSSSSSPVLSLSHPTGAPRPGLYTARHHLTQELVAVHVLDRRLLRDRKTRRRLRQEVRLLQLAHGHENLLQLHEVKVVQTRVELTFELARGGPVLPKVQSERDASHVVQQTSQGLLFLHEHGIVHGQVRPEYLLYSEDEPDARVLLVAFGRAAPWKSLRLDRRQSTTETLLWDDVHHVHFVPPFLLRRKSGRDWKEVNRRRRGRRLVTTWREAQQVDVWALGVTLYVMLCGCYPFSDGKERDDSAADVARRVLNGDLTFRENGARLSRAAKDLLRRLLEKDPDAAMSIKDVAAHPWLDEAVAPAVTWSADRLAQHHLFTARYAEELAAVANRSSGSTTSTTNFTDMQTEGRNTAAGEAGALPMTDKGRNSPGFGSGALDHDTLDMDTNEEEEEDARPSFVSTHGAQLLLNEEIRHERPSADSFMRLASVEMGINNTNAETDDDKDVLDISSSPNAEYDRVSATGINAVGGGSRRKSIDKLLLVLLGQRRFFSFKSMSSGSSSDRS</sequence>
<feature type="compositionally biased region" description="Acidic residues" evidence="6">
    <location>
        <begin position="418"/>
        <end position="428"/>
    </location>
</feature>
<dbReference type="PROSITE" id="PS50011">
    <property type="entry name" value="PROTEIN_KINASE_DOM"/>
    <property type="match status" value="1"/>
</dbReference>
<feature type="chain" id="PRO_5043359705" description="Protein kinase domain-containing protein" evidence="7">
    <location>
        <begin position="16"/>
        <end position="539"/>
    </location>
</feature>
<evidence type="ECO:0000313" key="10">
    <source>
        <dbReference type="Proteomes" id="UP001162060"/>
    </source>
</evidence>
<evidence type="ECO:0000313" key="9">
    <source>
        <dbReference type="EMBL" id="CAK7930821.1"/>
    </source>
</evidence>
<evidence type="ECO:0000256" key="1">
    <source>
        <dbReference type="ARBA" id="ARBA00022527"/>
    </source>
</evidence>